<dbReference type="SMART" id="SM01061">
    <property type="entry name" value="CAT_RBD"/>
    <property type="match status" value="1"/>
</dbReference>
<evidence type="ECO:0000256" key="2">
    <source>
        <dbReference type="ARBA" id="ARBA00023015"/>
    </source>
</evidence>
<dbReference type="SUPFAM" id="SSF50151">
    <property type="entry name" value="SacY-like RNA-binding domain"/>
    <property type="match status" value="1"/>
</dbReference>
<keyword evidence="3" id="KW-0804">Transcription</keyword>
<proteinExistence type="predicted"/>
<name>A0A6A0BB00_9LACT</name>
<dbReference type="InterPro" id="IPR011608">
    <property type="entry name" value="PRD"/>
</dbReference>
<dbReference type="PROSITE" id="PS51372">
    <property type="entry name" value="PRD_2"/>
    <property type="match status" value="2"/>
</dbReference>
<dbReference type="PANTHER" id="PTHR30185:SF18">
    <property type="entry name" value="TRANSCRIPTIONAL REGULATOR MTLR"/>
    <property type="match status" value="1"/>
</dbReference>
<dbReference type="GO" id="GO:0006355">
    <property type="term" value="P:regulation of DNA-templated transcription"/>
    <property type="evidence" value="ECO:0007669"/>
    <property type="project" value="InterPro"/>
</dbReference>
<comment type="caution">
    <text evidence="5">The sequence shown here is derived from an EMBL/GenBank/DDBJ whole genome shotgun (WGS) entry which is preliminary data.</text>
</comment>
<feature type="domain" description="PRD" evidence="4">
    <location>
        <begin position="171"/>
        <end position="276"/>
    </location>
</feature>
<dbReference type="EMBL" id="BLLI01000006">
    <property type="protein sequence ID" value="GFH41833.1"/>
    <property type="molecule type" value="Genomic_DNA"/>
</dbReference>
<evidence type="ECO:0000313" key="6">
    <source>
        <dbReference type="Proteomes" id="UP000480303"/>
    </source>
</evidence>
<dbReference type="InterPro" id="IPR050661">
    <property type="entry name" value="BglG_antiterminators"/>
</dbReference>
<dbReference type="Proteomes" id="UP000480303">
    <property type="component" value="Unassembled WGS sequence"/>
</dbReference>
<dbReference type="InterPro" id="IPR036650">
    <property type="entry name" value="CAT_RNA-bd_dom_sf"/>
</dbReference>
<evidence type="ECO:0000256" key="3">
    <source>
        <dbReference type="ARBA" id="ARBA00023163"/>
    </source>
</evidence>
<organism evidence="5 6">
    <name type="scientific">Pseudolactococcus hodotermopsidis</name>
    <dbReference type="NCBI Taxonomy" id="2709157"/>
    <lineage>
        <taxon>Bacteria</taxon>
        <taxon>Bacillati</taxon>
        <taxon>Bacillota</taxon>
        <taxon>Bacilli</taxon>
        <taxon>Lactobacillales</taxon>
        <taxon>Streptococcaceae</taxon>
        <taxon>Pseudolactococcus</taxon>
    </lineage>
</organism>
<dbReference type="Pfam" id="PF03123">
    <property type="entry name" value="CAT_RBD"/>
    <property type="match status" value="1"/>
</dbReference>
<evidence type="ECO:0000259" key="4">
    <source>
        <dbReference type="PROSITE" id="PS51372"/>
    </source>
</evidence>
<dbReference type="AlphaFoldDB" id="A0A6A0BB00"/>
<dbReference type="PANTHER" id="PTHR30185">
    <property type="entry name" value="CRYPTIC BETA-GLUCOSIDE BGL OPERON ANTITERMINATOR"/>
    <property type="match status" value="1"/>
</dbReference>
<gene>
    <name evidence="5" type="primary">bglG</name>
    <name evidence="5" type="ORF">Hs30E_03840</name>
</gene>
<dbReference type="SUPFAM" id="SSF63520">
    <property type="entry name" value="PTS-regulatory domain, PRD"/>
    <property type="match status" value="2"/>
</dbReference>
<sequence>MYTIQKRVNNNVVMATRAQQQYVLVGKGIGFKVYPKDLLSEERVSEVFVSSENFNLKTFVALIDEMSTKEVGAARKIIQEGEKFLNKSLNPNLIVPLLDHLHYAIKRFESRQFTASPIDWEIRNMYPIETQIGMKAIAIIEEMLGLRLPDSESVFFALHFVNIQFDDETISDTVAFTEFMHEINQIIKYQFQKELDESSSTYQRFITHVRYFFVRQKNGEDFKLGNEELYHAIKKRFHDESVCVNKIVAFIDKRLGITTSVDEKLYLILHINRLIT</sequence>
<feature type="domain" description="PRD" evidence="4">
    <location>
        <begin position="65"/>
        <end position="170"/>
    </location>
</feature>
<evidence type="ECO:0000313" key="5">
    <source>
        <dbReference type="EMBL" id="GFH41833.1"/>
    </source>
</evidence>
<dbReference type="InterPro" id="IPR004341">
    <property type="entry name" value="CAT_RNA-bd_dom"/>
</dbReference>
<dbReference type="Pfam" id="PF00874">
    <property type="entry name" value="PRD"/>
    <property type="match status" value="2"/>
</dbReference>
<keyword evidence="1" id="KW-0677">Repeat</keyword>
<dbReference type="Gene3D" id="2.30.24.10">
    <property type="entry name" value="CAT RNA-binding domain"/>
    <property type="match status" value="1"/>
</dbReference>
<dbReference type="InterPro" id="IPR036634">
    <property type="entry name" value="PRD_sf"/>
</dbReference>
<reference evidence="5 6" key="1">
    <citation type="submission" date="2020-02" db="EMBL/GenBank/DDBJ databases">
        <title>Draft genome sequence of Lactococcus sp. Hs30E4-3.</title>
        <authorList>
            <person name="Noda S."/>
            <person name="Yuki M."/>
            <person name="Ohkuma M."/>
        </authorList>
    </citation>
    <scope>NUCLEOTIDE SEQUENCE [LARGE SCALE GENOMIC DNA]</scope>
    <source>
        <strain evidence="5 6">Hs30E4-3</strain>
    </source>
</reference>
<keyword evidence="2" id="KW-0805">Transcription regulation</keyword>
<dbReference type="RefSeq" id="WP_172207564.1">
    <property type="nucleotide sequence ID" value="NZ_BLLI01000006.1"/>
</dbReference>
<keyword evidence="6" id="KW-1185">Reference proteome</keyword>
<evidence type="ECO:0000256" key="1">
    <source>
        <dbReference type="ARBA" id="ARBA00022737"/>
    </source>
</evidence>
<accession>A0A6A0BB00</accession>
<dbReference type="Gene3D" id="1.10.1790.10">
    <property type="entry name" value="PRD domain"/>
    <property type="match status" value="2"/>
</dbReference>
<protein>
    <submittedName>
        <fullName evidence="5">Transcriptional antiterminator</fullName>
    </submittedName>
</protein>
<dbReference type="GO" id="GO:0003723">
    <property type="term" value="F:RNA binding"/>
    <property type="evidence" value="ECO:0007669"/>
    <property type="project" value="InterPro"/>
</dbReference>